<evidence type="ECO:0000313" key="2">
    <source>
        <dbReference type="Proteomes" id="UP000054196"/>
    </source>
</evidence>
<dbReference type="Proteomes" id="UP000054196">
    <property type="component" value="Unassembled WGS sequence"/>
</dbReference>
<proteinExistence type="predicted"/>
<protein>
    <submittedName>
        <fullName evidence="1">Uncharacterized protein</fullName>
    </submittedName>
</protein>
<sequence>MSVSAIPDIKPRVVYPDSPPTDEPVLKPDLDKYPWFNFVLHRWSKRTDRTDEEEKVVEDTFNAFSELPAEFDAWSKPLKCAPPEFFLGWPLDMDLVRAYAFKNNIAFFLNRMTNEGVKIRGGLKQAHEVTPDDVLHINRTLIEMQVLLRPRAKIEEAYGVPDVEGRFGAVWTLCSNWTPPDQRPKEEDIAKLQEELGYKERPKWYMTTYA</sequence>
<dbReference type="KEGG" id="psq:PUNSTDRAFT_47355"/>
<dbReference type="AlphaFoldDB" id="R7S2W0"/>
<dbReference type="RefSeq" id="XP_007388108.1">
    <property type="nucleotide sequence ID" value="XM_007388046.1"/>
</dbReference>
<accession>R7S2W0</accession>
<evidence type="ECO:0000313" key="1">
    <source>
        <dbReference type="EMBL" id="EIN04715.1"/>
    </source>
</evidence>
<gene>
    <name evidence="1" type="ORF">PUNSTDRAFT_47355</name>
</gene>
<name>R7S2W0_PUNST</name>
<dbReference type="eggNOG" id="ENOG502RC7R">
    <property type="taxonomic scope" value="Eukaryota"/>
</dbReference>
<dbReference type="GeneID" id="18882874"/>
<keyword evidence="2" id="KW-1185">Reference proteome</keyword>
<reference evidence="2" key="1">
    <citation type="journal article" date="2012" name="Science">
        <title>The Paleozoic origin of enzymatic lignin decomposition reconstructed from 31 fungal genomes.</title>
        <authorList>
            <person name="Floudas D."/>
            <person name="Binder M."/>
            <person name="Riley R."/>
            <person name="Barry K."/>
            <person name="Blanchette R.A."/>
            <person name="Henrissat B."/>
            <person name="Martinez A.T."/>
            <person name="Otillar R."/>
            <person name="Spatafora J.W."/>
            <person name="Yadav J.S."/>
            <person name="Aerts A."/>
            <person name="Benoit I."/>
            <person name="Boyd A."/>
            <person name="Carlson A."/>
            <person name="Copeland A."/>
            <person name="Coutinho P.M."/>
            <person name="de Vries R.P."/>
            <person name="Ferreira P."/>
            <person name="Findley K."/>
            <person name="Foster B."/>
            <person name="Gaskell J."/>
            <person name="Glotzer D."/>
            <person name="Gorecki P."/>
            <person name="Heitman J."/>
            <person name="Hesse C."/>
            <person name="Hori C."/>
            <person name="Igarashi K."/>
            <person name="Jurgens J.A."/>
            <person name="Kallen N."/>
            <person name="Kersten P."/>
            <person name="Kohler A."/>
            <person name="Kuees U."/>
            <person name="Kumar T.K.A."/>
            <person name="Kuo A."/>
            <person name="LaButti K."/>
            <person name="Larrondo L.F."/>
            <person name="Lindquist E."/>
            <person name="Ling A."/>
            <person name="Lombard V."/>
            <person name="Lucas S."/>
            <person name="Lundell T."/>
            <person name="Martin R."/>
            <person name="McLaughlin D.J."/>
            <person name="Morgenstern I."/>
            <person name="Morin E."/>
            <person name="Murat C."/>
            <person name="Nagy L.G."/>
            <person name="Nolan M."/>
            <person name="Ohm R.A."/>
            <person name="Patyshakuliyeva A."/>
            <person name="Rokas A."/>
            <person name="Ruiz-Duenas F.J."/>
            <person name="Sabat G."/>
            <person name="Salamov A."/>
            <person name="Samejima M."/>
            <person name="Schmutz J."/>
            <person name="Slot J.C."/>
            <person name="St John F."/>
            <person name="Stenlid J."/>
            <person name="Sun H."/>
            <person name="Sun S."/>
            <person name="Syed K."/>
            <person name="Tsang A."/>
            <person name="Wiebenga A."/>
            <person name="Young D."/>
            <person name="Pisabarro A."/>
            <person name="Eastwood D.C."/>
            <person name="Martin F."/>
            <person name="Cullen D."/>
            <person name="Grigoriev I.V."/>
            <person name="Hibbett D.S."/>
        </authorList>
    </citation>
    <scope>NUCLEOTIDE SEQUENCE [LARGE SCALE GENOMIC DNA]</scope>
    <source>
        <strain evidence="2">HHB-11173 SS5</strain>
    </source>
</reference>
<organism evidence="1 2">
    <name type="scientific">Punctularia strigosozonata (strain HHB-11173)</name>
    <name type="common">White-rot fungus</name>
    <dbReference type="NCBI Taxonomy" id="741275"/>
    <lineage>
        <taxon>Eukaryota</taxon>
        <taxon>Fungi</taxon>
        <taxon>Dikarya</taxon>
        <taxon>Basidiomycota</taxon>
        <taxon>Agaricomycotina</taxon>
        <taxon>Agaricomycetes</taxon>
        <taxon>Corticiales</taxon>
        <taxon>Punctulariaceae</taxon>
        <taxon>Punctularia</taxon>
    </lineage>
</organism>
<dbReference type="EMBL" id="JH687553">
    <property type="protein sequence ID" value="EIN04715.1"/>
    <property type="molecule type" value="Genomic_DNA"/>
</dbReference>
<dbReference type="HOGENOM" id="CLU_1349512_0_0_1"/>